<evidence type="ECO:0000256" key="1">
    <source>
        <dbReference type="SAM" id="MobiDB-lite"/>
    </source>
</evidence>
<name>A0ABQ1AS78_9EURO</name>
<evidence type="ECO:0000313" key="3">
    <source>
        <dbReference type="Proteomes" id="UP000465266"/>
    </source>
</evidence>
<gene>
    <name evidence="2" type="ORF">IFM53868_05040</name>
</gene>
<accession>A0ABQ1AS78</accession>
<reference evidence="2 3" key="1">
    <citation type="submission" date="2020-01" db="EMBL/GenBank/DDBJ databases">
        <title>Draft genome sequence of Aspergillus udagawae IFM 53868.</title>
        <authorList>
            <person name="Takahashi H."/>
            <person name="Yaguchi T."/>
        </authorList>
    </citation>
    <scope>NUCLEOTIDE SEQUENCE [LARGE SCALE GENOMIC DNA]</scope>
    <source>
        <strain evidence="2 3">IFM 53868</strain>
    </source>
</reference>
<comment type="caution">
    <text evidence="2">The sequence shown here is derived from an EMBL/GenBank/DDBJ whole genome shotgun (WGS) entry which is preliminary data.</text>
</comment>
<proteinExistence type="predicted"/>
<protein>
    <submittedName>
        <fullName evidence="2">Uncharacterized protein</fullName>
    </submittedName>
</protein>
<sequence>MLQRIAAGELSERDKRLYRREFINLAKASDEAMARNDYAILKSLFKDFKDFNDLHDLHDKPIEKEPEESESEKSGWSSDEVGNDGGGDGGN</sequence>
<organism evidence="2 3">
    <name type="scientific">Aspergillus udagawae</name>
    <dbReference type="NCBI Taxonomy" id="91492"/>
    <lineage>
        <taxon>Eukaryota</taxon>
        <taxon>Fungi</taxon>
        <taxon>Dikarya</taxon>
        <taxon>Ascomycota</taxon>
        <taxon>Pezizomycotina</taxon>
        <taxon>Eurotiomycetes</taxon>
        <taxon>Eurotiomycetidae</taxon>
        <taxon>Eurotiales</taxon>
        <taxon>Aspergillaceae</taxon>
        <taxon>Aspergillus</taxon>
        <taxon>Aspergillus subgen. Fumigati</taxon>
    </lineage>
</organism>
<keyword evidence="3" id="KW-1185">Reference proteome</keyword>
<evidence type="ECO:0000313" key="2">
    <source>
        <dbReference type="EMBL" id="GFF87112.1"/>
    </source>
</evidence>
<feature type="region of interest" description="Disordered" evidence="1">
    <location>
        <begin position="58"/>
        <end position="91"/>
    </location>
</feature>
<dbReference type="Proteomes" id="UP000465266">
    <property type="component" value="Unassembled WGS sequence"/>
</dbReference>
<dbReference type="EMBL" id="BLKG01000048">
    <property type="protein sequence ID" value="GFF87112.1"/>
    <property type="molecule type" value="Genomic_DNA"/>
</dbReference>